<gene>
    <name evidence="1" type="ORF">dnm_026280</name>
</gene>
<name>A0A975BK88_9BACT</name>
<proteinExistence type="predicted"/>
<dbReference type="KEGG" id="dmm:dnm_026280"/>
<organism evidence="1 2">
    <name type="scientific">Desulfonema magnum</name>
    <dbReference type="NCBI Taxonomy" id="45655"/>
    <lineage>
        <taxon>Bacteria</taxon>
        <taxon>Pseudomonadati</taxon>
        <taxon>Thermodesulfobacteriota</taxon>
        <taxon>Desulfobacteria</taxon>
        <taxon>Desulfobacterales</taxon>
        <taxon>Desulfococcaceae</taxon>
        <taxon>Desulfonema</taxon>
    </lineage>
</organism>
<evidence type="ECO:0000313" key="2">
    <source>
        <dbReference type="Proteomes" id="UP000663722"/>
    </source>
</evidence>
<dbReference type="EMBL" id="CP061800">
    <property type="protein sequence ID" value="QTA86604.1"/>
    <property type="molecule type" value="Genomic_DNA"/>
</dbReference>
<dbReference type="Proteomes" id="UP000663722">
    <property type="component" value="Chromosome"/>
</dbReference>
<keyword evidence="2" id="KW-1185">Reference proteome</keyword>
<dbReference type="AlphaFoldDB" id="A0A975BK88"/>
<sequence length="51" mass="5926">MIRPVCEIRIGNLISYHLSKSELICPISLNTSPSTKMQKKQIGIRDEKIWR</sequence>
<reference evidence="1" key="1">
    <citation type="journal article" date="2021" name="Microb. Physiol.">
        <title>Proteogenomic Insights into the Physiology of Marine, Sulfate-Reducing, Filamentous Desulfonema limicola and Desulfonema magnum.</title>
        <authorList>
            <person name="Schnaars V."/>
            <person name="Wohlbrand L."/>
            <person name="Scheve S."/>
            <person name="Hinrichs C."/>
            <person name="Reinhardt R."/>
            <person name="Rabus R."/>
        </authorList>
    </citation>
    <scope>NUCLEOTIDE SEQUENCE</scope>
    <source>
        <strain evidence="1">4be13</strain>
    </source>
</reference>
<accession>A0A975BK88</accession>
<evidence type="ECO:0000313" key="1">
    <source>
        <dbReference type="EMBL" id="QTA86604.1"/>
    </source>
</evidence>
<protein>
    <submittedName>
        <fullName evidence="1">Uncharacterized protein</fullName>
    </submittedName>
</protein>